<evidence type="ECO:0000256" key="3">
    <source>
        <dbReference type="ARBA" id="ARBA00022989"/>
    </source>
</evidence>
<dbReference type="PANTHER" id="PTHR42718">
    <property type="entry name" value="MAJOR FACILITATOR SUPERFAMILY MULTIDRUG TRANSPORTER MFSC"/>
    <property type="match status" value="1"/>
</dbReference>
<keyword evidence="4 5" id="KW-0472">Membrane</keyword>
<dbReference type="PRINTS" id="PR01036">
    <property type="entry name" value="TCRTETB"/>
</dbReference>
<feature type="transmembrane region" description="Helical" evidence="5">
    <location>
        <begin position="235"/>
        <end position="258"/>
    </location>
</feature>
<dbReference type="InterPro" id="IPR036259">
    <property type="entry name" value="MFS_trans_sf"/>
</dbReference>
<accession>A0A8J2YXB8</accession>
<organism evidence="7 8">
    <name type="scientific">Aliidongia dinghuensis</name>
    <dbReference type="NCBI Taxonomy" id="1867774"/>
    <lineage>
        <taxon>Bacteria</taxon>
        <taxon>Pseudomonadati</taxon>
        <taxon>Pseudomonadota</taxon>
        <taxon>Alphaproteobacteria</taxon>
        <taxon>Rhodospirillales</taxon>
        <taxon>Dongiaceae</taxon>
        <taxon>Aliidongia</taxon>
    </lineage>
</organism>
<dbReference type="PROSITE" id="PS50850">
    <property type="entry name" value="MFS"/>
    <property type="match status" value="1"/>
</dbReference>
<dbReference type="InterPro" id="IPR011701">
    <property type="entry name" value="MFS"/>
</dbReference>
<dbReference type="Gene3D" id="1.20.1720.10">
    <property type="entry name" value="Multidrug resistance protein D"/>
    <property type="match status" value="1"/>
</dbReference>
<evidence type="ECO:0000313" key="8">
    <source>
        <dbReference type="Proteomes" id="UP000646365"/>
    </source>
</evidence>
<feature type="transmembrane region" description="Helical" evidence="5">
    <location>
        <begin position="415"/>
        <end position="432"/>
    </location>
</feature>
<dbReference type="PANTHER" id="PTHR42718:SF40">
    <property type="entry name" value="METHYLENOMYCIN A RESISTANCE PROTEIN"/>
    <property type="match status" value="1"/>
</dbReference>
<evidence type="ECO:0000256" key="4">
    <source>
        <dbReference type="ARBA" id="ARBA00023136"/>
    </source>
</evidence>
<comment type="caution">
    <text evidence="7">The sequence shown here is derived from an EMBL/GenBank/DDBJ whole genome shotgun (WGS) entry which is preliminary data.</text>
</comment>
<sequence length="472" mass="49724">MDAAHASQPEGMIPDGSRLWKVGVIFAVALGFVMAMLDVTVVNVALGDIQREFTSPLSTLVWIIDAYTLTFASLLLLGGSLADRIGAKRTYISGLMIFVLASAVCGLATSASILVVARLLQGVGAAFFLPSSLTLLTQSFPDPVTRTRMIGVYGAFVGAAAGSGPFVGGLVVHELGWRSIFYLNLPIGALGVILTAILLRPSKPKPRPFDVASHLLLMGALSGVSFTLIEGHSLGWFASRTIVFSVLVALASITLFAVRERLASHPVIPHALLHNRRFWTFNATGTLMSAVLFGEIFVVTLFLEKARGASAFMAGIQMLPIMGVFAFVNYYAGRISSVWSNRRIMIVGYGTAALGAASTILVGGAAPYWLLALTLGICNLGLGFSGPAMMSSVMHEAGRDHANIGSATLSANRQIGALCSVALMGLLLDVIPDWESSLRAAFTVFAFCMVTAAVLVRQGVTAARPAMLGGEP</sequence>
<comment type="subcellular location">
    <subcellularLocation>
        <location evidence="1">Membrane</location>
        <topology evidence="1">Multi-pass membrane protein</topology>
    </subcellularLocation>
</comment>
<dbReference type="Pfam" id="PF07690">
    <property type="entry name" value="MFS_1"/>
    <property type="match status" value="1"/>
</dbReference>
<keyword evidence="3 5" id="KW-1133">Transmembrane helix</keyword>
<dbReference type="AlphaFoldDB" id="A0A8J2YXB8"/>
<evidence type="ECO:0000256" key="1">
    <source>
        <dbReference type="ARBA" id="ARBA00004141"/>
    </source>
</evidence>
<dbReference type="SUPFAM" id="SSF103473">
    <property type="entry name" value="MFS general substrate transporter"/>
    <property type="match status" value="1"/>
</dbReference>
<evidence type="ECO:0000313" key="7">
    <source>
        <dbReference type="EMBL" id="GGF35883.1"/>
    </source>
</evidence>
<dbReference type="Proteomes" id="UP000646365">
    <property type="component" value="Unassembled WGS sequence"/>
</dbReference>
<feature type="transmembrane region" description="Helical" evidence="5">
    <location>
        <begin position="91"/>
        <end position="113"/>
    </location>
</feature>
<feature type="domain" description="Major facilitator superfamily (MFS) profile" evidence="6">
    <location>
        <begin position="24"/>
        <end position="464"/>
    </location>
</feature>
<reference evidence="7" key="2">
    <citation type="submission" date="2020-09" db="EMBL/GenBank/DDBJ databases">
        <authorList>
            <person name="Sun Q."/>
            <person name="Zhou Y."/>
        </authorList>
    </citation>
    <scope>NUCLEOTIDE SEQUENCE</scope>
    <source>
        <strain evidence="7">CGMCC 1.15725</strain>
    </source>
</reference>
<feature type="transmembrane region" description="Helical" evidence="5">
    <location>
        <begin position="119"/>
        <end position="138"/>
    </location>
</feature>
<reference evidence="7" key="1">
    <citation type="journal article" date="2014" name="Int. J. Syst. Evol. Microbiol.">
        <title>Complete genome sequence of Corynebacterium casei LMG S-19264T (=DSM 44701T), isolated from a smear-ripened cheese.</title>
        <authorList>
            <consortium name="US DOE Joint Genome Institute (JGI-PGF)"/>
            <person name="Walter F."/>
            <person name="Albersmeier A."/>
            <person name="Kalinowski J."/>
            <person name="Ruckert C."/>
        </authorList>
    </citation>
    <scope>NUCLEOTIDE SEQUENCE</scope>
    <source>
        <strain evidence="7">CGMCC 1.15725</strain>
    </source>
</reference>
<feature type="transmembrane region" description="Helical" evidence="5">
    <location>
        <begin position="279"/>
        <end position="303"/>
    </location>
</feature>
<feature type="transmembrane region" description="Helical" evidence="5">
    <location>
        <begin position="211"/>
        <end position="229"/>
    </location>
</feature>
<evidence type="ECO:0000259" key="6">
    <source>
        <dbReference type="PROSITE" id="PS50850"/>
    </source>
</evidence>
<keyword evidence="8" id="KW-1185">Reference proteome</keyword>
<feature type="transmembrane region" description="Helical" evidence="5">
    <location>
        <begin position="150"/>
        <end position="173"/>
    </location>
</feature>
<gene>
    <name evidence="7" type="primary">mmr</name>
    <name evidence="7" type="ORF">GCM10011611_47780</name>
</gene>
<dbReference type="CDD" id="cd17321">
    <property type="entry name" value="MFS_MMR_MDR_like"/>
    <property type="match status" value="1"/>
</dbReference>
<protein>
    <submittedName>
        <fullName evidence="7">Methylenomycin A resistance protein</fullName>
    </submittedName>
</protein>
<feature type="transmembrane region" description="Helical" evidence="5">
    <location>
        <begin position="309"/>
        <end position="332"/>
    </location>
</feature>
<feature type="transmembrane region" description="Helical" evidence="5">
    <location>
        <begin position="59"/>
        <end position="79"/>
    </location>
</feature>
<keyword evidence="2 5" id="KW-0812">Transmembrane</keyword>
<dbReference type="Gene3D" id="1.20.1250.20">
    <property type="entry name" value="MFS general substrate transporter like domains"/>
    <property type="match status" value="1"/>
</dbReference>
<evidence type="ECO:0000256" key="2">
    <source>
        <dbReference type="ARBA" id="ARBA00022692"/>
    </source>
</evidence>
<dbReference type="GO" id="GO:0022857">
    <property type="term" value="F:transmembrane transporter activity"/>
    <property type="evidence" value="ECO:0007669"/>
    <property type="project" value="InterPro"/>
</dbReference>
<dbReference type="GO" id="GO:0016020">
    <property type="term" value="C:membrane"/>
    <property type="evidence" value="ECO:0007669"/>
    <property type="project" value="UniProtKB-SubCell"/>
</dbReference>
<dbReference type="RefSeq" id="WP_189050507.1">
    <property type="nucleotide sequence ID" value="NZ_BMJQ01000014.1"/>
</dbReference>
<dbReference type="EMBL" id="BMJQ01000014">
    <property type="protein sequence ID" value="GGF35883.1"/>
    <property type="molecule type" value="Genomic_DNA"/>
</dbReference>
<dbReference type="InterPro" id="IPR020846">
    <property type="entry name" value="MFS_dom"/>
</dbReference>
<name>A0A8J2YXB8_9PROT</name>
<evidence type="ECO:0000256" key="5">
    <source>
        <dbReference type="SAM" id="Phobius"/>
    </source>
</evidence>
<proteinExistence type="predicted"/>
<feature type="transmembrane region" description="Helical" evidence="5">
    <location>
        <begin position="179"/>
        <end position="199"/>
    </location>
</feature>
<feature type="transmembrane region" description="Helical" evidence="5">
    <location>
        <begin position="22"/>
        <end position="47"/>
    </location>
</feature>
<feature type="transmembrane region" description="Helical" evidence="5">
    <location>
        <begin position="438"/>
        <end position="456"/>
    </location>
</feature>
<feature type="transmembrane region" description="Helical" evidence="5">
    <location>
        <begin position="344"/>
        <end position="362"/>
    </location>
</feature>
<feature type="transmembrane region" description="Helical" evidence="5">
    <location>
        <begin position="368"/>
        <end position="394"/>
    </location>
</feature>